<dbReference type="EMBL" id="JBHRSK010000002">
    <property type="protein sequence ID" value="MFC2966837.1"/>
    <property type="molecule type" value="Genomic_DNA"/>
</dbReference>
<proteinExistence type="predicted"/>
<reference evidence="9" key="1">
    <citation type="journal article" date="2019" name="Int. J. Syst. Evol. Microbiol.">
        <title>The Global Catalogue of Microorganisms (GCM) 10K type strain sequencing project: providing services to taxonomists for standard genome sequencing and annotation.</title>
        <authorList>
            <consortium name="The Broad Institute Genomics Platform"/>
            <consortium name="The Broad Institute Genome Sequencing Center for Infectious Disease"/>
            <person name="Wu L."/>
            <person name="Ma J."/>
        </authorList>
    </citation>
    <scope>NUCLEOTIDE SEQUENCE [LARGE SCALE GENOMIC DNA]</scope>
    <source>
        <strain evidence="9">KCTC 62192</strain>
    </source>
</reference>
<evidence type="ECO:0000256" key="3">
    <source>
        <dbReference type="ARBA" id="ARBA00022692"/>
    </source>
</evidence>
<dbReference type="RefSeq" id="WP_377831462.1">
    <property type="nucleotide sequence ID" value="NZ_JBHRSK010000002.1"/>
</dbReference>
<gene>
    <name evidence="8" type="ORF">ACFOES_01910</name>
</gene>
<dbReference type="Pfam" id="PF03567">
    <property type="entry name" value="Sulfotransfer_2"/>
    <property type="match status" value="1"/>
</dbReference>
<dbReference type="Proteomes" id="UP001595443">
    <property type="component" value="Unassembled WGS sequence"/>
</dbReference>
<keyword evidence="5" id="KW-0333">Golgi apparatus</keyword>
<dbReference type="InterPro" id="IPR005331">
    <property type="entry name" value="Sulfotransferase"/>
</dbReference>
<keyword evidence="9" id="KW-1185">Reference proteome</keyword>
<name>A0ABV7AD90_9RHOB</name>
<evidence type="ECO:0000256" key="6">
    <source>
        <dbReference type="ARBA" id="ARBA00023136"/>
    </source>
</evidence>
<comment type="caution">
    <text evidence="8">The sequence shown here is derived from an EMBL/GenBank/DDBJ whole genome shotgun (WGS) entry which is preliminary data.</text>
</comment>
<evidence type="ECO:0000256" key="1">
    <source>
        <dbReference type="ARBA" id="ARBA00004323"/>
    </source>
</evidence>
<evidence type="ECO:0000256" key="7">
    <source>
        <dbReference type="ARBA" id="ARBA00023180"/>
    </source>
</evidence>
<keyword evidence="6" id="KW-0472">Membrane</keyword>
<keyword evidence="7" id="KW-0325">Glycoprotein</keyword>
<evidence type="ECO:0000313" key="9">
    <source>
        <dbReference type="Proteomes" id="UP001595443"/>
    </source>
</evidence>
<dbReference type="PANTHER" id="PTHR12137">
    <property type="entry name" value="CARBOHYDRATE SULFOTRANSFERASE"/>
    <property type="match status" value="1"/>
</dbReference>
<accession>A0ABV7AD90</accession>
<evidence type="ECO:0000256" key="2">
    <source>
        <dbReference type="ARBA" id="ARBA00022679"/>
    </source>
</evidence>
<dbReference type="InterPro" id="IPR027417">
    <property type="entry name" value="P-loop_NTPase"/>
</dbReference>
<organism evidence="8 9">
    <name type="scientific">Acidimangrovimonas pyrenivorans</name>
    <dbReference type="NCBI Taxonomy" id="2030798"/>
    <lineage>
        <taxon>Bacteria</taxon>
        <taxon>Pseudomonadati</taxon>
        <taxon>Pseudomonadota</taxon>
        <taxon>Alphaproteobacteria</taxon>
        <taxon>Rhodobacterales</taxon>
        <taxon>Paracoccaceae</taxon>
        <taxon>Acidimangrovimonas</taxon>
    </lineage>
</organism>
<evidence type="ECO:0000256" key="5">
    <source>
        <dbReference type="ARBA" id="ARBA00023034"/>
    </source>
</evidence>
<dbReference type="InterPro" id="IPR018011">
    <property type="entry name" value="Carb_sulfotrans_8-10"/>
</dbReference>
<comment type="subcellular location">
    <subcellularLocation>
        <location evidence="1">Golgi apparatus membrane</location>
        <topology evidence="1">Single-pass type II membrane protein</topology>
    </subcellularLocation>
</comment>
<dbReference type="PANTHER" id="PTHR12137:SF54">
    <property type="entry name" value="CARBOHYDRATE SULFOTRANSFERASE"/>
    <property type="match status" value="1"/>
</dbReference>
<dbReference type="Gene3D" id="3.40.50.300">
    <property type="entry name" value="P-loop containing nucleotide triphosphate hydrolases"/>
    <property type="match status" value="1"/>
</dbReference>
<evidence type="ECO:0000313" key="8">
    <source>
        <dbReference type="EMBL" id="MFC2966837.1"/>
    </source>
</evidence>
<sequence>MSNPPPGWRPYEERIPGHKSKDLLLRWVSRHAAERYRFGQLPALERTVLAHTIATADGRLAFIKNPKAGCTTIAHLLYRYDHGHDYEGRIHYAPVGLRADISQWRDLRDALVNAVSFSTVRQPESRAVSAFFDFFVKRQNDEAPKHLDRIEAFGFSRRDDLGYRFDVYLDYVEANLAHSDLRTDPHFRPQHINLGHGAFTLTHVGRVETLDADLQHVAELAGIELPRPDSLTDARKNRSGSTAFAPSLAQRRRIEALYARDYELYGY</sequence>
<keyword evidence="3" id="KW-0812">Transmembrane</keyword>
<protein>
    <submittedName>
        <fullName evidence="8">Sulfotransferase family 2 domain-containing protein</fullName>
    </submittedName>
</protein>
<keyword evidence="2" id="KW-0808">Transferase</keyword>
<evidence type="ECO:0000256" key="4">
    <source>
        <dbReference type="ARBA" id="ARBA00022989"/>
    </source>
</evidence>
<keyword evidence="4" id="KW-1133">Transmembrane helix</keyword>